<evidence type="ECO:0000256" key="1">
    <source>
        <dbReference type="ARBA" id="ARBA00007447"/>
    </source>
</evidence>
<proteinExistence type="inferred from homology"/>
<evidence type="ECO:0000259" key="9">
    <source>
        <dbReference type="PROSITE" id="PS51767"/>
    </source>
</evidence>
<evidence type="ECO:0000256" key="4">
    <source>
        <dbReference type="ARBA" id="ARBA00022801"/>
    </source>
</evidence>
<protein>
    <recommendedName>
        <fullName evidence="9">Peptidase A1 domain-containing protein</fullName>
    </recommendedName>
</protein>
<feature type="domain" description="Peptidase A1" evidence="9">
    <location>
        <begin position="73"/>
        <end position="375"/>
    </location>
</feature>
<evidence type="ECO:0000256" key="8">
    <source>
        <dbReference type="SAM" id="SignalP"/>
    </source>
</evidence>
<dbReference type="PRINTS" id="PR00792">
    <property type="entry name" value="PEPSIN"/>
</dbReference>
<dbReference type="PROSITE" id="PS51767">
    <property type="entry name" value="PEPTIDASE_A1"/>
    <property type="match status" value="1"/>
</dbReference>
<evidence type="ECO:0000256" key="3">
    <source>
        <dbReference type="ARBA" id="ARBA00022729"/>
    </source>
</evidence>
<feature type="disulfide bond" evidence="7">
    <location>
        <begin position="104"/>
        <end position="109"/>
    </location>
</feature>
<dbReference type="InterPro" id="IPR021109">
    <property type="entry name" value="Peptidase_aspartic_dom_sf"/>
</dbReference>
<dbReference type="Pfam" id="PF00026">
    <property type="entry name" value="Asp"/>
    <property type="match status" value="1"/>
</dbReference>
<name>A0A9P6UZB6_9FUNG</name>
<gene>
    <name evidence="10" type="ORF">BGZ99_008327</name>
</gene>
<organism evidence="10 11">
    <name type="scientific">Dissophora globulifera</name>
    <dbReference type="NCBI Taxonomy" id="979702"/>
    <lineage>
        <taxon>Eukaryota</taxon>
        <taxon>Fungi</taxon>
        <taxon>Fungi incertae sedis</taxon>
        <taxon>Mucoromycota</taxon>
        <taxon>Mortierellomycotina</taxon>
        <taxon>Mortierellomycetes</taxon>
        <taxon>Mortierellales</taxon>
        <taxon>Mortierellaceae</taxon>
        <taxon>Dissophora</taxon>
    </lineage>
</organism>
<dbReference type="PANTHER" id="PTHR47966:SF1">
    <property type="entry name" value="ASPARTYL PROTEINASE"/>
    <property type="match status" value="1"/>
</dbReference>
<dbReference type="Gene3D" id="2.40.70.10">
    <property type="entry name" value="Acid Proteases"/>
    <property type="match status" value="2"/>
</dbReference>
<evidence type="ECO:0000256" key="7">
    <source>
        <dbReference type="PIRSR" id="PIRSR601461-2"/>
    </source>
</evidence>
<dbReference type="InterPro" id="IPR034164">
    <property type="entry name" value="Pepsin-like_dom"/>
</dbReference>
<evidence type="ECO:0000313" key="11">
    <source>
        <dbReference type="Proteomes" id="UP000738325"/>
    </source>
</evidence>
<feature type="chain" id="PRO_5040510587" description="Peptidase A1 domain-containing protein" evidence="8">
    <location>
        <begin position="20"/>
        <end position="378"/>
    </location>
</feature>
<keyword evidence="6 7" id="KW-1015">Disulfide bond</keyword>
<comment type="caution">
    <text evidence="10">The sequence shown here is derived from an EMBL/GenBank/DDBJ whole genome shotgun (WGS) entry which is preliminary data.</text>
</comment>
<dbReference type="InterPro" id="IPR033121">
    <property type="entry name" value="PEPTIDASE_A1"/>
</dbReference>
<keyword evidence="4" id="KW-0378">Hydrolase</keyword>
<keyword evidence="3 8" id="KW-0732">Signal</keyword>
<dbReference type="GO" id="GO:0006508">
    <property type="term" value="P:proteolysis"/>
    <property type="evidence" value="ECO:0007669"/>
    <property type="project" value="UniProtKB-KW"/>
</dbReference>
<dbReference type="PANTHER" id="PTHR47966">
    <property type="entry name" value="BETA-SITE APP-CLEAVING ENZYME, ISOFORM A-RELATED"/>
    <property type="match status" value="1"/>
</dbReference>
<keyword evidence="5" id="KW-0865">Zymogen</keyword>
<dbReference type="InterPro" id="IPR001461">
    <property type="entry name" value="Aspartic_peptidase_A1"/>
</dbReference>
<dbReference type="Proteomes" id="UP000738325">
    <property type="component" value="Unassembled WGS sequence"/>
</dbReference>
<reference evidence="10" key="1">
    <citation type="journal article" date="2020" name="Fungal Divers.">
        <title>Resolving the Mortierellaceae phylogeny through synthesis of multi-gene phylogenetics and phylogenomics.</title>
        <authorList>
            <person name="Vandepol N."/>
            <person name="Liber J."/>
            <person name="Desiro A."/>
            <person name="Na H."/>
            <person name="Kennedy M."/>
            <person name="Barry K."/>
            <person name="Grigoriev I.V."/>
            <person name="Miller A.N."/>
            <person name="O'Donnell K."/>
            <person name="Stajich J.E."/>
            <person name="Bonito G."/>
        </authorList>
    </citation>
    <scope>NUCLEOTIDE SEQUENCE</scope>
    <source>
        <strain evidence="10">REB-010B</strain>
    </source>
</reference>
<evidence type="ECO:0000256" key="2">
    <source>
        <dbReference type="ARBA" id="ARBA00022670"/>
    </source>
</evidence>
<feature type="disulfide bond" evidence="7">
    <location>
        <begin position="302"/>
        <end position="336"/>
    </location>
</feature>
<feature type="signal peptide" evidence="8">
    <location>
        <begin position="1"/>
        <end position="19"/>
    </location>
</feature>
<dbReference type="CDD" id="cd05471">
    <property type="entry name" value="pepsin_like"/>
    <property type="match status" value="1"/>
</dbReference>
<dbReference type="GO" id="GO:0004190">
    <property type="term" value="F:aspartic-type endopeptidase activity"/>
    <property type="evidence" value="ECO:0007669"/>
    <property type="project" value="InterPro"/>
</dbReference>
<dbReference type="AlphaFoldDB" id="A0A9P6UZB6"/>
<comment type="similarity">
    <text evidence="1">Belongs to the peptidase A1 family.</text>
</comment>
<evidence type="ECO:0000313" key="10">
    <source>
        <dbReference type="EMBL" id="KAG0327112.1"/>
    </source>
</evidence>
<dbReference type="SUPFAM" id="SSF50630">
    <property type="entry name" value="Acid proteases"/>
    <property type="match status" value="1"/>
</dbReference>
<accession>A0A9P6UZB6</accession>
<sequence length="378" mass="40690">MKLTFSISLALVALAVVNASPVSVKRAENAPQLTIPLKRNVGAPRTTFDKNIDELLEGEALDSIALQDQFDQFSVTVAIGTPPKEFELIVDTASQDTWVIAPECASDACKNRTVYNPDDSTSVEKEYRPFSLTFGDGGIASGDVYTDTVTVSAATVDRQSFGSATSLKTPTFDLKGDGILGLPASDRRNPSFFDNAFEAGSVSEYIFSLYMPRKGEGELLLGGYNTTRFTGNLTYLPIAFTMLWQVTIDDMAYRNRSLGISLKTTVETATSLIRLDRKSINTLYAAIPGAKRLSPTRWTIPCDKVADFTLSMGGVAFKIPGSSITQGPLTEGSKFCLSAIAGGAKTGYASLGLAFLENYYTVFDKANTPPRIGFATIA</sequence>
<evidence type="ECO:0000256" key="5">
    <source>
        <dbReference type="ARBA" id="ARBA00023145"/>
    </source>
</evidence>
<keyword evidence="2" id="KW-0645">Protease</keyword>
<evidence type="ECO:0000256" key="6">
    <source>
        <dbReference type="ARBA" id="ARBA00023157"/>
    </source>
</evidence>
<keyword evidence="11" id="KW-1185">Reference proteome</keyword>
<dbReference type="EMBL" id="JAAAIP010000064">
    <property type="protein sequence ID" value="KAG0327112.1"/>
    <property type="molecule type" value="Genomic_DNA"/>
</dbReference>
<dbReference type="OrthoDB" id="15189at2759"/>